<protein>
    <recommendedName>
        <fullName evidence="1">ceramidase</fullName>
        <ecNumber evidence="1">3.5.1.23</ecNumber>
    </recommendedName>
</protein>
<dbReference type="OrthoDB" id="5273684at2759"/>
<dbReference type="Pfam" id="PF15508">
    <property type="entry name" value="NAAA-beta"/>
    <property type="match status" value="1"/>
</dbReference>
<accession>A0A2T3AQH9</accession>
<dbReference type="GO" id="GO:0017040">
    <property type="term" value="F:N-acylsphingosine amidohydrolase activity"/>
    <property type="evidence" value="ECO:0007669"/>
    <property type="project" value="UniProtKB-EC"/>
</dbReference>
<evidence type="ECO:0000313" key="3">
    <source>
        <dbReference type="EMBL" id="PSS08518.1"/>
    </source>
</evidence>
<dbReference type="PANTHER" id="PTHR28583">
    <property type="entry name" value="ACID AMIDASE"/>
    <property type="match status" value="1"/>
</dbReference>
<sequence>MEPIPIYRIDLSLPPSERYTQLATDFAPKMRDIAPLFDEILASVIPWVFVRRFVEFLASIFLRRVYSDEETQELRGISKTSGLDLYLLVALNVLLDSLLGCTSGAVLVRDEKSRKRVTGDGGDASMMHFRTLDWNMDELRSVLVVLEFVRSKSDKPERVIGRTITYAGFVGLLTGVREDLSLSLNFRPNHHCSTYSLRLHQILVLLGFRPSITSILRSVSLPPRGTIPGPLSSIIGTLAKSRSAPCYLVLCDGTQAAVIEKDILDGKVRTGTDFIVHTNHDTPPTEPSAHTYSQNQKSTILGMEILLEDSQDRRACVQKKWNGMKKRHDRKQKSEDWIEAKAAVPTVREATLKGWVRAFPTMNETTHFGCILDPKTGTIRFLERGFEEEA</sequence>
<name>A0A2T3AQH9_AMORE</name>
<proteinExistence type="predicted"/>
<dbReference type="EMBL" id="KZ679018">
    <property type="protein sequence ID" value="PSS08518.1"/>
    <property type="molecule type" value="Genomic_DNA"/>
</dbReference>
<gene>
    <name evidence="3" type="ORF">M430DRAFT_109624</name>
</gene>
<evidence type="ECO:0000256" key="1">
    <source>
        <dbReference type="ARBA" id="ARBA00011891"/>
    </source>
</evidence>
<evidence type="ECO:0000313" key="4">
    <source>
        <dbReference type="Proteomes" id="UP000241818"/>
    </source>
</evidence>
<dbReference type="STRING" id="857342.A0A2T3AQH9"/>
<dbReference type="InParanoid" id="A0A2T3AQH9"/>
<dbReference type="EC" id="3.5.1.23" evidence="1"/>
<dbReference type="Gene3D" id="3.60.60.10">
    <property type="entry name" value="Penicillin V Acylase, Chain A"/>
    <property type="match status" value="1"/>
</dbReference>
<keyword evidence="4" id="KW-1185">Reference proteome</keyword>
<organism evidence="3 4">
    <name type="scientific">Amorphotheca resinae ATCC 22711</name>
    <dbReference type="NCBI Taxonomy" id="857342"/>
    <lineage>
        <taxon>Eukaryota</taxon>
        <taxon>Fungi</taxon>
        <taxon>Dikarya</taxon>
        <taxon>Ascomycota</taxon>
        <taxon>Pezizomycotina</taxon>
        <taxon>Leotiomycetes</taxon>
        <taxon>Helotiales</taxon>
        <taxon>Amorphothecaceae</taxon>
        <taxon>Amorphotheca</taxon>
    </lineage>
</organism>
<reference evidence="3 4" key="1">
    <citation type="journal article" date="2018" name="New Phytol.">
        <title>Comparative genomics and transcriptomics depict ericoid mycorrhizal fungi as versatile saprotrophs and plant mutualists.</title>
        <authorList>
            <person name="Martino E."/>
            <person name="Morin E."/>
            <person name="Grelet G.A."/>
            <person name="Kuo A."/>
            <person name="Kohler A."/>
            <person name="Daghino S."/>
            <person name="Barry K.W."/>
            <person name="Cichocki N."/>
            <person name="Clum A."/>
            <person name="Dockter R.B."/>
            <person name="Hainaut M."/>
            <person name="Kuo R.C."/>
            <person name="LaButti K."/>
            <person name="Lindahl B.D."/>
            <person name="Lindquist E.A."/>
            <person name="Lipzen A."/>
            <person name="Khouja H.R."/>
            <person name="Magnuson J."/>
            <person name="Murat C."/>
            <person name="Ohm R.A."/>
            <person name="Singer S.W."/>
            <person name="Spatafora J.W."/>
            <person name="Wang M."/>
            <person name="Veneault-Fourrey C."/>
            <person name="Henrissat B."/>
            <person name="Grigoriev I.V."/>
            <person name="Martin F.M."/>
            <person name="Perotto S."/>
        </authorList>
    </citation>
    <scope>NUCLEOTIDE SEQUENCE [LARGE SCALE GENOMIC DNA]</scope>
    <source>
        <strain evidence="3 4">ATCC 22711</strain>
    </source>
</reference>
<dbReference type="InterPro" id="IPR029130">
    <property type="entry name" value="Acid_ceramidase_N"/>
</dbReference>
<evidence type="ECO:0000259" key="2">
    <source>
        <dbReference type="Pfam" id="PF15508"/>
    </source>
</evidence>
<dbReference type="Proteomes" id="UP000241818">
    <property type="component" value="Unassembled WGS sequence"/>
</dbReference>
<feature type="domain" description="Acid ceramidase N-terminal" evidence="2">
    <location>
        <begin position="3"/>
        <end position="64"/>
    </location>
</feature>
<dbReference type="AlphaFoldDB" id="A0A2T3AQH9"/>
<dbReference type="PANTHER" id="PTHR28583:SF1">
    <property type="entry name" value="ACID CERAMIDASE"/>
    <property type="match status" value="1"/>
</dbReference>
<dbReference type="GeneID" id="36569374"/>
<dbReference type="RefSeq" id="XP_024716916.1">
    <property type="nucleotide sequence ID" value="XM_024861293.1"/>
</dbReference>